<evidence type="ECO:0000313" key="8">
    <source>
        <dbReference type="EMBL" id="TDQ51220.1"/>
    </source>
</evidence>
<dbReference type="PANTHER" id="PTHR30469">
    <property type="entry name" value="MULTIDRUG RESISTANCE PROTEIN MDTA"/>
    <property type="match status" value="1"/>
</dbReference>
<dbReference type="Gene3D" id="2.40.420.20">
    <property type="match status" value="1"/>
</dbReference>
<dbReference type="EMBL" id="SNYM01000001">
    <property type="protein sequence ID" value="TDQ51220.1"/>
    <property type="molecule type" value="Genomic_DNA"/>
</dbReference>
<comment type="caution">
    <text evidence="8">The sequence shown here is derived from an EMBL/GenBank/DDBJ whole genome shotgun (WGS) entry which is preliminary data.</text>
</comment>
<proteinExistence type="inferred from homology"/>
<dbReference type="AlphaFoldDB" id="A0A4R6UV58"/>
<dbReference type="Pfam" id="PF25954">
    <property type="entry name" value="Beta-barrel_RND_2"/>
    <property type="match status" value="1"/>
</dbReference>
<accession>A0A4R6UV58</accession>
<evidence type="ECO:0000256" key="1">
    <source>
        <dbReference type="ARBA" id="ARBA00009477"/>
    </source>
</evidence>
<evidence type="ECO:0000256" key="4">
    <source>
        <dbReference type="SAM" id="SignalP"/>
    </source>
</evidence>
<keyword evidence="9" id="KW-1185">Reference proteome</keyword>
<dbReference type="PROSITE" id="PS51257">
    <property type="entry name" value="PROKAR_LIPOPROTEIN"/>
    <property type="match status" value="1"/>
</dbReference>
<dbReference type="SUPFAM" id="SSF111369">
    <property type="entry name" value="HlyD-like secretion proteins"/>
    <property type="match status" value="1"/>
</dbReference>
<comment type="similarity">
    <text evidence="1">Belongs to the membrane fusion protein (MFP) (TC 8.A.1) family.</text>
</comment>
<protein>
    <submittedName>
        <fullName evidence="8">Membrane fusion protein (Multidrug efflux system)</fullName>
    </submittedName>
</protein>
<dbReference type="PANTHER" id="PTHR30469:SF38">
    <property type="entry name" value="HLYD FAMILY SECRETION PROTEIN"/>
    <property type="match status" value="1"/>
</dbReference>
<dbReference type="RefSeq" id="WP_133587071.1">
    <property type="nucleotide sequence ID" value="NZ_CP037953.1"/>
</dbReference>
<evidence type="ECO:0000259" key="7">
    <source>
        <dbReference type="Pfam" id="PF25975"/>
    </source>
</evidence>
<organism evidence="8 9">
    <name type="scientific">Permianibacter aggregans</name>
    <dbReference type="NCBI Taxonomy" id="1510150"/>
    <lineage>
        <taxon>Bacteria</taxon>
        <taxon>Pseudomonadati</taxon>
        <taxon>Pseudomonadota</taxon>
        <taxon>Gammaproteobacteria</taxon>
        <taxon>Pseudomonadales</taxon>
        <taxon>Pseudomonadaceae</taxon>
        <taxon>Permianibacter</taxon>
    </lineage>
</organism>
<keyword evidence="2 3" id="KW-0175">Coiled coil</keyword>
<name>A0A4R6UV58_9GAMM</name>
<feature type="signal peptide" evidence="4">
    <location>
        <begin position="1"/>
        <end position="28"/>
    </location>
</feature>
<dbReference type="InterPro" id="IPR058649">
    <property type="entry name" value="CzcB_C"/>
</dbReference>
<dbReference type="Pfam" id="PF25917">
    <property type="entry name" value="BSH_RND"/>
    <property type="match status" value="1"/>
</dbReference>
<dbReference type="Gene3D" id="1.10.287.470">
    <property type="entry name" value="Helix hairpin bin"/>
    <property type="match status" value="1"/>
</dbReference>
<dbReference type="Gene3D" id="2.40.30.170">
    <property type="match status" value="1"/>
</dbReference>
<dbReference type="InterPro" id="IPR006143">
    <property type="entry name" value="RND_pump_MFP"/>
</dbReference>
<dbReference type="Gene3D" id="2.40.50.100">
    <property type="match status" value="1"/>
</dbReference>
<sequence length="353" mass="38512">MMPNRASILLLMASALLVVSACTNDANSDEPKKEEEKKEVVSLPVEVKPALRGDIAATLTSTSTLEAEEHAVVVAKVSGVAMQLFAEEGQKVKAGDPLVQLDTEKLQLEKERAEINLKKLESDLERTRQLFAKSLISSDVYDKLKFDYEAQKAAYELVKLDLTNATVRAPIGGVISKRMVKVGNMVALHQPVYEITDFDPLLAVVHVPERDIAKLKLQLPAMVAVDARPGKVFLANILRISPVVDAATGTFKVTLAVNDKENLLKPGMFGRVAITYAQHQDAILVAKEAVLNEDGRTSLFVIKDNTAYRTPVEVGFVDDKHAEILAGVDQQQLIVTTGQNSLKHEAKVAITNP</sequence>
<dbReference type="OrthoDB" id="9806939at2"/>
<feature type="domain" description="Multidrug resistance protein MdtA-like barrel-sandwich hybrid" evidence="5">
    <location>
        <begin position="71"/>
        <end position="191"/>
    </location>
</feature>
<evidence type="ECO:0000256" key="3">
    <source>
        <dbReference type="SAM" id="Coils"/>
    </source>
</evidence>
<feature type="coiled-coil region" evidence="3">
    <location>
        <begin position="98"/>
        <end position="130"/>
    </location>
</feature>
<dbReference type="NCBIfam" id="TIGR01730">
    <property type="entry name" value="RND_mfp"/>
    <property type="match status" value="1"/>
</dbReference>
<gene>
    <name evidence="8" type="ORF">EV696_101193</name>
</gene>
<dbReference type="Pfam" id="PF25975">
    <property type="entry name" value="CzcB_C"/>
    <property type="match status" value="1"/>
</dbReference>
<dbReference type="InterPro" id="IPR058792">
    <property type="entry name" value="Beta-barrel_RND_2"/>
</dbReference>
<dbReference type="GO" id="GO:1990281">
    <property type="term" value="C:efflux pump complex"/>
    <property type="evidence" value="ECO:0007669"/>
    <property type="project" value="TreeGrafter"/>
</dbReference>
<feature type="domain" description="CusB-like beta-barrel" evidence="6">
    <location>
        <begin position="204"/>
        <end position="275"/>
    </location>
</feature>
<feature type="chain" id="PRO_5020565040" evidence="4">
    <location>
        <begin position="29"/>
        <end position="353"/>
    </location>
</feature>
<evidence type="ECO:0000259" key="5">
    <source>
        <dbReference type="Pfam" id="PF25917"/>
    </source>
</evidence>
<keyword evidence="4" id="KW-0732">Signal</keyword>
<dbReference type="FunFam" id="2.40.30.170:FF:000010">
    <property type="entry name" value="Efflux RND transporter periplasmic adaptor subunit"/>
    <property type="match status" value="1"/>
</dbReference>
<evidence type="ECO:0000256" key="2">
    <source>
        <dbReference type="ARBA" id="ARBA00023054"/>
    </source>
</evidence>
<feature type="domain" description="CzcB-like C-terminal circularly permuted SH3-like" evidence="7">
    <location>
        <begin position="284"/>
        <end position="341"/>
    </location>
</feature>
<evidence type="ECO:0000259" key="6">
    <source>
        <dbReference type="Pfam" id="PF25954"/>
    </source>
</evidence>
<dbReference type="GO" id="GO:0015562">
    <property type="term" value="F:efflux transmembrane transporter activity"/>
    <property type="evidence" value="ECO:0007669"/>
    <property type="project" value="TreeGrafter"/>
</dbReference>
<evidence type="ECO:0000313" key="9">
    <source>
        <dbReference type="Proteomes" id="UP000295375"/>
    </source>
</evidence>
<dbReference type="InterPro" id="IPR058625">
    <property type="entry name" value="MdtA-like_BSH"/>
</dbReference>
<reference evidence="8 9" key="1">
    <citation type="submission" date="2019-03" db="EMBL/GenBank/DDBJ databases">
        <title>Genomic Encyclopedia of Type Strains, Phase IV (KMG-IV): sequencing the most valuable type-strain genomes for metagenomic binning, comparative biology and taxonomic classification.</title>
        <authorList>
            <person name="Goeker M."/>
        </authorList>
    </citation>
    <scope>NUCLEOTIDE SEQUENCE [LARGE SCALE GENOMIC DNA]</scope>
    <source>
        <strain evidence="8 9">DSM 103792</strain>
    </source>
</reference>
<dbReference type="Proteomes" id="UP000295375">
    <property type="component" value="Unassembled WGS sequence"/>
</dbReference>